<evidence type="ECO:0000256" key="5">
    <source>
        <dbReference type="ARBA" id="ARBA00023136"/>
    </source>
</evidence>
<name>A0A915JM61_ROMCU</name>
<evidence type="ECO:0000256" key="6">
    <source>
        <dbReference type="SAM" id="Phobius"/>
    </source>
</evidence>
<feature type="transmembrane region" description="Helical" evidence="6">
    <location>
        <begin position="285"/>
        <end position="318"/>
    </location>
</feature>
<dbReference type="InterPro" id="IPR036259">
    <property type="entry name" value="MFS_trans_sf"/>
</dbReference>
<dbReference type="PANTHER" id="PTHR16172:SF2">
    <property type="entry name" value="MAJOR FACILITATOR SUPERFAMILY DOMAIN-CONTAINING PROTEIN 6"/>
    <property type="match status" value="1"/>
</dbReference>
<dbReference type="WBParaSite" id="nRc.2.0.1.t27270-RA">
    <property type="protein sequence ID" value="nRc.2.0.1.t27270-RA"/>
    <property type="gene ID" value="nRc.2.0.1.g27270"/>
</dbReference>
<dbReference type="PANTHER" id="PTHR16172">
    <property type="entry name" value="MAJOR FACILITATOR SUPERFAMILY DOMAIN-CONTAINING PROTEIN 6-LIKE"/>
    <property type="match status" value="1"/>
</dbReference>
<evidence type="ECO:0000256" key="4">
    <source>
        <dbReference type="ARBA" id="ARBA00022989"/>
    </source>
</evidence>
<keyword evidence="3 6" id="KW-0812">Transmembrane</keyword>
<dbReference type="Gene3D" id="1.20.1250.20">
    <property type="entry name" value="MFS general substrate transporter like domains"/>
    <property type="match status" value="2"/>
</dbReference>
<dbReference type="Pfam" id="PF12832">
    <property type="entry name" value="MFS_1_like"/>
    <property type="match status" value="1"/>
</dbReference>
<keyword evidence="4 6" id="KW-1133">Transmembrane helix</keyword>
<feature type="transmembrane region" description="Helical" evidence="6">
    <location>
        <begin position="232"/>
        <end position="249"/>
    </location>
</feature>
<organism evidence="8 9">
    <name type="scientific">Romanomermis culicivorax</name>
    <name type="common">Nematode worm</name>
    <dbReference type="NCBI Taxonomy" id="13658"/>
    <lineage>
        <taxon>Eukaryota</taxon>
        <taxon>Metazoa</taxon>
        <taxon>Ecdysozoa</taxon>
        <taxon>Nematoda</taxon>
        <taxon>Enoplea</taxon>
        <taxon>Dorylaimia</taxon>
        <taxon>Mermithida</taxon>
        <taxon>Mermithoidea</taxon>
        <taxon>Mermithidae</taxon>
        <taxon>Romanomermis</taxon>
    </lineage>
</organism>
<feature type="transmembrane region" description="Helical" evidence="6">
    <location>
        <begin position="83"/>
        <end position="103"/>
    </location>
</feature>
<comment type="similarity">
    <text evidence="2">Belongs to the major facilitator superfamily. MFSD6 family.</text>
</comment>
<dbReference type="AlphaFoldDB" id="A0A915JM61"/>
<feature type="transmembrane region" description="Helical" evidence="6">
    <location>
        <begin position="54"/>
        <end position="74"/>
    </location>
</feature>
<feature type="transmembrane region" description="Helical" evidence="6">
    <location>
        <begin position="435"/>
        <end position="452"/>
    </location>
</feature>
<evidence type="ECO:0000256" key="1">
    <source>
        <dbReference type="ARBA" id="ARBA00004141"/>
    </source>
</evidence>
<keyword evidence="8" id="KW-1185">Reference proteome</keyword>
<feature type="transmembrane region" description="Helical" evidence="6">
    <location>
        <begin position="158"/>
        <end position="182"/>
    </location>
</feature>
<feature type="transmembrane region" description="Helical" evidence="6">
    <location>
        <begin position="22"/>
        <end position="42"/>
    </location>
</feature>
<dbReference type="GO" id="GO:0016020">
    <property type="term" value="C:membrane"/>
    <property type="evidence" value="ECO:0007669"/>
    <property type="project" value="UniProtKB-SubCell"/>
</dbReference>
<evidence type="ECO:0000256" key="3">
    <source>
        <dbReference type="ARBA" id="ARBA00022692"/>
    </source>
</evidence>
<dbReference type="SUPFAM" id="SSF103473">
    <property type="entry name" value="MFS general substrate transporter"/>
    <property type="match status" value="2"/>
</dbReference>
<comment type="subcellular location">
    <subcellularLocation>
        <location evidence="1">Membrane</location>
        <topology evidence="1">Multi-pass membrane protein</topology>
    </subcellularLocation>
</comment>
<protein>
    <submittedName>
        <fullName evidence="9">Major facilitator superfamily associated domain-containing protein</fullName>
    </submittedName>
</protein>
<evidence type="ECO:0000256" key="2">
    <source>
        <dbReference type="ARBA" id="ARBA00005241"/>
    </source>
</evidence>
<keyword evidence="5 6" id="KW-0472">Membrane</keyword>
<feature type="transmembrane region" description="Helical" evidence="6">
    <location>
        <begin position="382"/>
        <end position="399"/>
    </location>
</feature>
<evidence type="ECO:0000313" key="8">
    <source>
        <dbReference type="Proteomes" id="UP000887565"/>
    </source>
</evidence>
<dbReference type="Proteomes" id="UP000887565">
    <property type="component" value="Unplaced"/>
</dbReference>
<accession>A0A915JM61</accession>
<dbReference type="InterPro" id="IPR051717">
    <property type="entry name" value="MFS_MFSD6"/>
</dbReference>
<sequence length="491" mass="56527">MLDDTIAKIYDFIDRRLLPIKLYYTFYYAATTSIYAFLSAFLRKRGFKASDLTFQMAVVPFTIFWIKPIIGHFLDKDRRHWKLYLTIFLVNALLSMTLLWFFVPNLHNLHAKHASKKYINNKSNFTQSRLQDPMILLLGEGEVVNVPNFLNVIDALGLAWFAVTLVLVVSGMTLGLSPSFSLMDIIAMETLGENIIHFGRQRMFMSVGQLCSILILSLSGKRDNFLNVECMFVVYFVGILFTLASLKFIKLYQLSDQKVEEIFSENREATYGFFAFREVLRNIDIWPFLVLTFVCGLFSRDSLFSGYVCMAMSSILFAYYSGPIINYLSYEYTFALCLMCYTVRSCVWSMSAHTWTLMVVEFLLGVPVGLWISAFNSYAKKVAPEGSLAFATFLFWGVYEGLGKDRHQRDFANSCCIGLMLSGLLHHLTGGTSSWHIFAYINLATSIFYLLSSHMIKKRNARNIIERLLRPSKREYLEYTSNERDLILYPV</sequence>
<reference evidence="9" key="1">
    <citation type="submission" date="2022-11" db="UniProtKB">
        <authorList>
            <consortium name="WormBaseParasite"/>
        </authorList>
    </citation>
    <scope>IDENTIFICATION</scope>
</reference>
<evidence type="ECO:0000259" key="7">
    <source>
        <dbReference type="Pfam" id="PF12832"/>
    </source>
</evidence>
<feature type="transmembrane region" description="Helical" evidence="6">
    <location>
        <begin position="355"/>
        <end position="376"/>
    </location>
</feature>
<dbReference type="InterPro" id="IPR024989">
    <property type="entry name" value="MFS_assoc_dom"/>
</dbReference>
<proteinExistence type="inferred from homology"/>
<dbReference type="OMA" id="PWHALFI"/>
<feature type="domain" description="Major facilitator superfamily associated" evidence="7">
    <location>
        <begin position="19"/>
        <end position="404"/>
    </location>
</feature>
<evidence type="ECO:0000313" key="9">
    <source>
        <dbReference type="WBParaSite" id="nRc.2.0.1.t27270-RA"/>
    </source>
</evidence>